<dbReference type="PANTHER" id="PTHR33926:SF4">
    <property type="entry name" value="PROTEIN TIC 22, CHLOROPLASTIC"/>
    <property type="match status" value="1"/>
</dbReference>
<evidence type="ECO:0000313" key="6">
    <source>
        <dbReference type="EMBL" id="EED91245.1"/>
    </source>
</evidence>
<dbReference type="EMBL" id="CM000643">
    <property type="protein sequence ID" value="EED91245.1"/>
    <property type="molecule type" value="Genomic_DNA"/>
</dbReference>
<dbReference type="InterPro" id="IPR007378">
    <property type="entry name" value="Tic22-like"/>
</dbReference>
<reference evidence="6 7" key="2">
    <citation type="journal article" date="2008" name="Nature">
        <title>The Phaeodactylum genome reveals the evolutionary history of diatom genomes.</title>
        <authorList>
            <person name="Bowler C."/>
            <person name="Allen A.E."/>
            <person name="Badger J.H."/>
            <person name="Grimwood J."/>
            <person name="Jabbari K."/>
            <person name="Kuo A."/>
            <person name="Maheswari U."/>
            <person name="Martens C."/>
            <person name="Maumus F."/>
            <person name="Otillar R.P."/>
            <person name="Rayko E."/>
            <person name="Salamov A."/>
            <person name="Vandepoele K."/>
            <person name="Beszteri B."/>
            <person name="Gruber A."/>
            <person name="Heijde M."/>
            <person name="Katinka M."/>
            <person name="Mock T."/>
            <person name="Valentin K."/>
            <person name="Verret F."/>
            <person name="Berges J.A."/>
            <person name="Brownlee C."/>
            <person name="Cadoret J.P."/>
            <person name="Chiovitti A."/>
            <person name="Choi C.J."/>
            <person name="Coesel S."/>
            <person name="De Martino A."/>
            <person name="Detter J.C."/>
            <person name="Durkin C."/>
            <person name="Falciatore A."/>
            <person name="Fournet J."/>
            <person name="Haruta M."/>
            <person name="Huysman M.J."/>
            <person name="Jenkins B.D."/>
            <person name="Jiroutova K."/>
            <person name="Jorgensen R.E."/>
            <person name="Joubert Y."/>
            <person name="Kaplan A."/>
            <person name="Kroger N."/>
            <person name="Kroth P.G."/>
            <person name="La Roche J."/>
            <person name="Lindquist E."/>
            <person name="Lommer M."/>
            <person name="Martin-Jezequel V."/>
            <person name="Lopez P.J."/>
            <person name="Lucas S."/>
            <person name="Mangogna M."/>
            <person name="McGinnis K."/>
            <person name="Medlin L.K."/>
            <person name="Montsant A."/>
            <person name="Oudot-Le Secq M.P."/>
            <person name="Napoli C."/>
            <person name="Obornik M."/>
            <person name="Parker M.S."/>
            <person name="Petit J.L."/>
            <person name="Porcel B.M."/>
            <person name="Poulsen N."/>
            <person name="Robison M."/>
            <person name="Rychlewski L."/>
            <person name="Rynearson T.A."/>
            <person name="Schmutz J."/>
            <person name="Shapiro H."/>
            <person name="Siaut M."/>
            <person name="Stanley M."/>
            <person name="Sussman M.R."/>
            <person name="Taylor A.R."/>
            <person name="Vardi A."/>
            <person name="von Dassow P."/>
            <person name="Vyverman W."/>
            <person name="Willis A."/>
            <person name="Wyrwicz L.S."/>
            <person name="Rokhsar D.S."/>
            <person name="Weissenbach J."/>
            <person name="Armbrust E.V."/>
            <person name="Green B.R."/>
            <person name="Van de Peer Y."/>
            <person name="Grigoriev I.V."/>
        </authorList>
    </citation>
    <scope>NUCLEOTIDE SEQUENCE [LARGE SCALE GENOMIC DNA]</scope>
    <source>
        <strain evidence="6 7">CCMP1335</strain>
    </source>
</reference>
<dbReference type="PANTHER" id="PTHR33926">
    <property type="entry name" value="PROTEIN TIC 22, CHLOROPLASTIC"/>
    <property type="match status" value="1"/>
</dbReference>
<dbReference type="GeneID" id="7453269"/>
<keyword evidence="5" id="KW-0732">Signal</keyword>
<gene>
    <name evidence="6" type="ORF">THAPSDRAFT_269135</name>
</gene>
<feature type="chain" id="PRO_5002869492" evidence="5">
    <location>
        <begin position="30"/>
        <end position="389"/>
    </location>
</feature>
<dbReference type="GO" id="GO:0009507">
    <property type="term" value="C:chloroplast"/>
    <property type="evidence" value="ECO:0007669"/>
    <property type="project" value="UniProtKB-SubCell"/>
</dbReference>
<dbReference type="AlphaFoldDB" id="B8C672"/>
<evidence type="ECO:0000256" key="4">
    <source>
        <dbReference type="SAM" id="MobiDB-lite"/>
    </source>
</evidence>
<dbReference type="GO" id="GO:0015031">
    <property type="term" value="P:protein transport"/>
    <property type="evidence" value="ECO:0007669"/>
    <property type="project" value="InterPro"/>
</dbReference>
<evidence type="ECO:0000256" key="2">
    <source>
        <dbReference type="ARBA" id="ARBA00022528"/>
    </source>
</evidence>
<sequence length="389" mass="43090">MSLLSTLQYRRRRLLWILVANCFILSTLSTQSSSTCTTATAAIFGIRGGGLFGFGKRSNKNGTGGDDDDDKPKRFPALTREEVEEKLNIPVFGITDQNGNGVILSDNQSGNNIFHFFFSKHMADAALRAVSAANMDAPELKVSAFHLGKCWFKLINCSGSKMFKLQKYGEGNGEEHTKPIHFRLVPNMKDLMGARVLTGFKEGDVKKLKEAVETPNAPQALSIIQKASTDATSFNSPFDQIPVFAIAQMRVRKKDEEGNPSGEPMLPMHLSTKTMSDTWNQFIEHSPQFTDAEATLQLVELHRLIDMMQKDSDFDFRNVVFVIPSYDQNDTSTNDESDDDDSDDDSGGGGDNGMKADNTPNYDDASIEPFVSFEMYADTPDQTLVQLSE</sequence>
<evidence type="ECO:0000256" key="1">
    <source>
        <dbReference type="ARBA" id="ARBA00004229"/>
    </source>
</evidence>
<feature type="signal peptide" evidence="5">
    <location>
        <begin position="1"/>
        <end position="29"/>
    </location>
</feature>
<reference evidence="6 7" key="1">
    <citation type="journal article" date="2004" name="Science">
        <title>The genome of the diatom Thalassiosira pseudonana: ecology, evolution, and metabolism.</title>
        <authorList>
            <person name="Armbrust E.V."/>
            <person name="Berges J.A."/>
            <person name="Bowler C."/>
            <person name="Green B.R."/>
            <person name="Martinez D."/>
            <person name="Putnam N.H."/>
            <person name="Zhou S."/>
            <person name="Allen A.E."/>
            <person name="Apt K.E."/>
            <person name="Bechner M."/>
            <person name="Brzezinski M.A."/>
            <person name="Chaal B.K."/>
            <person name="Chiovitti A."/>
            <person name="Davis A.K."/>
            <person name="Demarest M.S."/>
            <person name="Detter J.C."/>
            <person name="Glavina T."/>
            <person name="Goodstein D."/>
            <person name="Hadi M.Z."/>
            <person name="Hellsten U."/>
            <person name="Hildebrand M."/>
            <person name="Jenkins B.D."/>
            <person name="Jurka J."/>
            <person name="Kapitonov V.V."/>
            <person name="Kroger N."/>
            <person name="Lau W.W."/>
            <person name="Lane T.W."/>
            <person name="Larimer F.W."/>
            <person name="Lippmeier J.C."/>
            <person name="Lucas S."/>
            <person name="Medina M."/>
            <person name="Montsant A."/>
            <person name="Obornik M."/>
            <person name="Parker M.S."/>
            <person name="Palenik B."/>
            <person name="Pazour G.J."/>
            <person name="Richardson P.M."/>
            <person name="Rynearson T.A."/>
            <person name="Saito M.A."/>
            <person name="Schwartz D.C."/>
            <person name="Thamatrakoln K."/>
            <person name="Valentin K."/>
            <person name="Vardi A."/>
            <person name="Wilkerson F.P."/>
            <person name="Rokhsar D.S."/>
        </authorList>
    </citation>
    <scope>NUCLEOTIDE SEQUENCE [LARGE SCALE GENOMIC DNA]</scope>
    <source>
        <strain evidence="6 7">CCMP1335</strain>
    </source>
</reference>
<organism evidence="6 7">
    <name type="scientific">Thalassiosira pseudonana</name>
    <name type="common">Marine diatom</name>
    <name type="synonym">Cyclotella nana</name>
    <dbReference type="NCBI Taxonomy" id="35128"/>
    <lineage>
        <taxon>Eukaryota</taxon>
        <taxon>Sar</taxon>
        <taxon>Stramenopiles</taxon>
        <taxon>Ochrophyta</taxon>
        <taxon>Bacillariophyta</taxon>
        <taxon>Coscinodiscophyceae</taxon>
        <taxon>Thalassiosirophycidae</taxon>
        <taxon>Thalassiosirales</taxon>
        <taxon>Thalassiosiraceae</taxon>
        <taxon>Thalassiosira</taxon>
    </lineage>
</organism>
<keyword evidence="3" id="KW-0934">Plastid</keyword>
<accession>B8C672</accession>
<protein>
    <submittedName>
        <fullName evidence="6">Uncharacterized protein</fullName>
    </submittedName>
</protein>
<name>B8C672_THAPS</name>
<dbReference type="FunFam" id="3.40.1350.100:FF:000009">
    <property type="match status" value="1"/>
</dbReference>
<proteinExistence type="predicted"/>
<feature type="compositionally biased region" description="Acidic residues" evidence="4">
    <location>
        <begin position="333"/>
        <end position="346"/>
    </location>
</feature>
<keyword evidence="2" id="KW-0150">Chloroplast</keyword>
<evidence type="ECO:0000313" key="7">
    <source>
        <dbReference type="Proteomes" id="UP000001449"/>
    </source>
</evidence>
<dbReference type="InParanoid" id="B8C672"/>
<dbReference type="Gene3D" id="3.40.1350.100">
    <property type="match status" value="1"/>
</dbReference>
<evidence type="ECO:0000256" key="5">
    <source>
        <dbReference type="SAM" id="SignalP"/>
    </source>
</evidence>
<dbReference type="KEGG" id="tps:THAPSDRAFT_269135"/>
<dbReference type="PaxDb" id="35128-Thaps269135"/>
<dbReference type="Pfam" id="PF04278">
    <property type="entry name" value="Tic22"/>
    <property type="match status" value="1"/>
</dbReference>
<dbReference type="HOGENOM" id="CLU_710792_0_0_1"/>
<dbReference type="Proteomes" id="UP000001449">
    <property type="component" value="Chromosome 6"/>
</dbReference>
<comment type="subcellular location">
    <subcellularLocation>
        <location evidence="1">Plastid</location>
        <location evidence="1">Chloroplast</location>
    </subcellularLocation>
</comment>
<dbReference type="OMA" id="FRLVPNM"/>
<keyword evidence="7" id="KW-1185">Reference proteome</keyword>
<evidence type="ECO:0000256" key="3">
    <source>
        <dbReference type="ARBA" id="ARBA00022640"/>
    </source>
</evidence>
<dbReference type="RefSeq" id="XP_002291138.1">
    <property type="nucleotide sequence ID" value="XM_002291102.1"/>
</dbReference>
<feature type="region of interest" description="Disordered" evidence="4">
    <location>
        <begin position="327"/>
        <end position="367"/>
    </location>
</feature>
<dbReference type="eggNOG" id="ENOG502T4XU">
    <property type="taxonomic scope" value="Eukaryota"/>
</dbReference>